<keyword evidence="2" id="KW-1185">Reference proteome</keyword>
<sequence length="118" mass="12592">MVSSALGLFSPMKERVKGYAASPVTSAGLFEVWGGGFMGSDAFTLAHRDYMLTEGPGPQMGLFYTDRGAAAGDTWGFTLRRTLQYLSVDFNGGGGAKLNAACKTISPQWETNKNHAAF</sequence>
<comment type="caution">
    <text evidence="1">The sequence shown here is derived from an EMBL/GenBank/DDBJ whole genome shotgun (WGS) entry which is preliminary data.</text>
</comment>
<dbReference type="Proteomes" id="UP001153269">
    <property type="component" value="Unassembled WGS sequence"/>
</dbReference>
<accession>A0A9N7VZ38</accession>
<protein>
    <submittedName>
        <fullName evidence="1">Uncharacterized protein</fullName>
    </submittedName>
</protein>
<dbReference type="EMBL" id="CADEAL010004451">
    <property type="protein sequence ID" value="CAB1459904.1"/>
    <property type="molecule type" value="Genomic_DNA"/>
</dbReference>
<proteinExistence type="predicted"/>
<dbReference type="AlphaFoldDB" id="A0A9N7VZ38"/>
<evidence type="ECO:0000313" key="1">
    <source>
        <dbReference type="EMBL" id="CAB1459904.1"/>
    </source>
</evidence>
<name>A0A9N7VZ38_PLEPL</name>
<organism evidence="1 2">
    <name type="scientific">Pleuronectes platessa</name>
    <name type="common">European plaice</name>
    <dbReference type="NCBI Taxonomy" id="8262"/>
    <lineage>
        <taxon>Eukaryota</taxon>
        <taxon>Metazoa</taxon>
        <taxon>Chordata</taxon>
        <taxon>Craniata</taxon>
        <taxon>Vertebrata</taxon>
        <taxon>Euteleostomi</taxon>
        <taxon>Actinopterygii</taxon>
        <taxon>Neopterygii</taxon>
        <taxon>Teleostei</taxon>
        <taxon>Neoteleostei</taxon>
        <taxon>Acanthomorphata</taxon>
        <taxon>Carangaria</taxon>
        <taxon>Pleuronectiformes</taxon>
        <taxon>Pleuronectoidei</taxon>
        <taxon>Pleuronectidae</taxon>
        <taxon>Pleuronectes</taxon>
    </lineage>
</organism>
<gene>
    <name evidence="1" type="ORF">PLEPLA_LOCUS47741</name>
</gene>
<evidence type="ECO:0000313" key="2">
    <source>
        <dbReference type="Proteomes" id="UP001153269"/>
    </source>
</evidence>
<reference evidence="1" key="1">
    <citation type="submission" date="2020-03" db="EMBL/GenBank/DDBJ databases">
        <authorList>
            <person name="Weist P."/>
        </authorList>
    </citation>
    <scope>NUCLEOTIDE SEQUENCE</scope>
</reference>